<dbReference type="EMBL" id="BNAV01000001">
    <property type="protein sequence ID" value="GHF41780.1"/>
    <property type="molecule type" value="Genomic_DNA"/>
</dbReference>
<dbReference type="RefSeq" id="WP_229880357.1">
    <property type="nucleotide sequence ID" value="NZ_BNAV01000001.1"/>
</dbReference>
<protein>
    <submittedName>
        <fullName evidence="1">Uncharacterized protein</fullName>
    </submittedName>
</protein>
<evidence type="ECO:0000313" key="2">
    <source>
        <dbReference type="Proteomes" id="UP000658656"/>
    </source>
</evidence>
<name>A0A8H9IPV5_9PSEU</name>
<dbReference type="AlphaFoldDB" id="A0A8H9IPV5"/>
<evidence type="ECO:0000313" key="1">
    <source>
        <dbReference type="EMBL" id="GHF41780.1"/>
    </source>
</evidence>
<reference evidence="1" key="2">
    <citation type="submission" date="2020-09" db="EMBL/GenBank/DDBJ databases">
        <authorList>
            <person name="Sun Q."/>
            <person name="Zhou Y."/>
        </authorList>
    </citation>
    <scope>NUCLEOTIDE SEQUENCE</scope>
    <source>
        <strain evidence="1">CGMCC 4.7679</strain>
    </source>
</reference>
<gene>
    <name evidence="1" type="ORF">GCM10017566_14080</name>
</gene>
<comment type="caution">
    <text evidence="1">The sequence shown here is derived from an EMBL/GenBank/DDBJ whole genome shotgun (WGS) entry which is preliminary data.</text>
</comment>
<keyword evidence="2" id="KW-1185">Reference proteome</keyword>
<reference evidence="1" key="1">
    <citation type="journal article" date="2014" name="Int. J. Syst. Evol. Microbiol.">
        <title>Complete genome sequence of Corynebacterium casei LMG S-19264T (=DSM 44701T), isolated from a smear-ripened cheese.</title>
        <authorList>
            <consortium name="US DOE Joint Genome Institute (JGI-PGF)"/>
            <person name="Walter F."/>
            <person name="Albersmeier A."/>
            <person name="Kalinowski J."/>
            <person name="Ruckert C."/>
        </authorList>
    </citation>
    <scope>NUCLEOTIDE SEQUENCE</scope>
    <source>
        <strain evidence="1">CGMCC 4.7679</strain>
    </source>
</reference>
<organism evidence="1 2">
    <name type="scientific">Amycolatopsis bartoniae</name>
    <dbReference type="NCBI Taxonomy" id="941986"/>
    <lineage>
        <taxon>Bacteria</taxon>
        <taxon>Bacillati</taxon>
        <taxon>Actinomycetota</taxon>
        <taxon>Actinomycetes</taxon>
        <taxon>Pseudonocardiales</taxon>
        <taxon>Pseudonocardiaceae</taxon>
        <taxon>Amycolatopsis</taxon>
    </lineage>
</organism>
<accession>A0A8H9IPV5</accession>
<proteinExistence type="predicted"/>
<sequence length="70" mass="7938">MPFDPASTVEDVLDDARADLTELDRLGALLAEYAERLGQAQRHEAWDADRRAKIVLDRLGFVRVGHDRPH</sequence>
<dbReference type="Proteomes" id="UP000658656">
    <property type="component" value="Unassembled WGS sequence"/>
</dbReference>